<accession>A0A542EIG9</accession>
<keyword evidence="2" id="KW-1185">Reference proteome</keyword>
<reference evidence="1 2" key="1">
    <citation type="submission" date="2019-06" db="EMBL/GenBank/DDBJ databases">
        <title>Sequencing the genomes of 1000 actinobacteria strains.</title>
        <authorList>
            <person name="Klenk H.-P."/>
        </authorList>
    </citation>
    <scope>NUCLEOTIDE SEQUENCE [LARGE SCALE GENOMIC DNA]</scope>
    <source>
        <strain evidence="1 2">DSM 19828</strain>
    </source>
</reference>
<comment type="caution">
    <text evidence="1">The sequence shown here is derived from an EMBL/GenBank/DDBJ whole genome shotgun (WGS) entry which is preliminary data.</text>
</comment>
<name>A0A542EIG9_9MICO</name>
<proteinExistence type="predicted"/>
<evidence type="ECO:0000313" key="2">
    <source>
        <dbReference type="Proteomes" id="UP000320806"/>
    </source>
</evidence>
<evidence type="ECO:0000313" key="1">
    <source>
        <dbReference type="EMBL" id="TQJ15137.1"/>
    </source>
</evidence>
<sequence>MKGRPANDLERADAVIREHRLTRPSDPVGHYTYPRRAEERADLADFVYGVGGKDPARAVLDAPTRRRLTWDPPHGTG</sequence>
<protein>
    <submittedName>
        <fullName evidence="1">Uncharacterized protein</fullName>
    </submittedName>
</protein>
<gene>
    <name evidence="1" type="ORF">FB459_2663</name>
</gene>
<dbReference type="RefSeq" id="WP_170221915.1">
    <property type="nucleotide sequence ID" value="NZ_BAABCI010000020.1"/>
</dbReference>
<organism evidence="1 2">
    <name type="scientific">Yimella lutea</name>
    <dbReference type="NCBI Taxonomy" id="587872"/>
    <lineage>
        <taxon>Bacteria</taxon>
        <taxon>Bacillati</taxon>
        <taxon>Actinomycetota</taxon>
        <taxon>Actinomycetes</taxon>
        <taxon>Micrococcales</taxon>
        <taxon>Dermacoccaceae</taxon>
        <taxon>Yimella</taxon>
    </lineage>
</organism>
<dbReference type="Proteomes" id="UP000320806">
    <property type="component" value="Unassembled WGS sequence"/>
</dbReference>
<dbReference type="EMBL" id="VFMO01000001">
    <property type="protein sequence ID" value="TQJ15137.1"/>
    <property type="molecule type" value="Genomic_DNA"/>
</dbReference>
<dbReference type="AlphaFoldDB" id="A0A542EIG9"/>